<dbReference type="InterPro" id="IPR015819">
    <property type="entry name" value="Lipid_transp_b-sht_shell"/>
</dbReference>
<protein>
    <recommendedName>
        <fullName evidence="14">Apolipophorins</fullName>
    </recommendedName>
</protein>
<evidence type="ECO:0000256" key="4">
    <source>
        <dbReference type="ARBA" id="ARBA00022729"/>
    </source>
</evidence>
<dbReference type="InterPro" id="IPR015255">
    <property type="entry name" value="Vitellinogen_open_b-sht"/>
</dbReference>
<dbReference type="Proteomes" id="UP001152799">
    <property type="component" value="Chromosome 6"/>
</dbReference>
<feature type="region of interest" description="Disordered" evidence="8">
    <location>
        <begin position="1548"/>
        <end position="1573"/>
    </location>
</feature>
<dbReference type="EMBL" id="OU892282">
    <property type="protein sequence ID" value="CAG9770462.1"/>
    <property type="molecule type" value="Genomic_DNA"/>
</dbReference>
<dbReference type="GO" id="GO:0005319">
    <property type="term" value="F:lipid transporter activity"/>
    <property type="evidence" value="ECO:0007669"/>
    <property type="project" value="InterPro"/>
</dbReference>
<dbReference type="InterPro" id="IPR001846">
    <property type="entry name" value="VWF_type-D"/>
</dbReference>
<dbReference type="InterPro" id="IPR015817">
    <property type="entry name" value="Vitellinogen_open_b-sht_sub1"/>
</dbReference>
<evidence type="ECO:0008006" key="14">
    <source>
        <dbReference type="Google" id="ProtNLM"/>
    </source>
</evidence>
<dbReference type="Gene3D" id="1.25.10.20">
    <property type="entry name" value="Vitellinogen, superhelical"/>
    <property type="match status" value="1"/>
</dbReference>
<organism evidence="12 13">
    <name type="scientific">Ceutorhynchus assimilis</name>
    <name type="common">cabbage seed weevil</name>
    <dbReference type="NCBI Taxonomy" id="467358"/>
    <lineage>
        <taxon>Eukaryota</taxon>
        <taxon>Metazoa</taxon>
        <taxon>Ecdysozoa</taxon>
        <taxon>Arthropoda</taxon>
        <taxon>Hexapoda</taxon>
        <taxon>Insecta</taxon>
        <taxon>Pterygota</taxon>
        <taxon>Neoptera</taxon>
        <taxon>Endopterygota</taxon>
        <taxon>Coleoptera</taxon>
        <taxon>Polyphaga</taxon>
        <taxon>Cucujiformia</taxon>
        <taxon>Curculionidae</taxon>
        <taxon>Ceutorhynchinae</taxon>
        <taxon>Ceutorhynchus</taxon>
    </lineage>
</organism>
<dbReference type="InterPro" id="IPR009454">
    <property type="entry name" value="Lipid_transpt_open_b-sht"/>
</dbReference>
<keyword evidence="4 9" id="KW-0732">Signal</keyword>
<keyword evidence="5" id="KW-0445">Lipid transport</keyword>
<dbReference type="Gene3D" id="2.20.80.10">
    <property type="entry name" value="Lipovitellin-phosvitin complex, chain A, domain 4"/>
    <property type="match status" value="1"/>
</dbReference>
<feature type="chain" id="PRO_5040344628" description="Apolipophorins" evidence="9">
    <location>
        <begin position="29"/>
        <end position="3363"/>
    </location>
</feature>
<keyword evidence="2" id="KW-0813">Transport</keyword>
<gene>
    <name evidence="12" type="ORF">CEUTPL_LOCUS10914</name>
</gene>
<accession>A0A9N9MWF6</accession>
<evidence type="ECO:0000313" key="13">
    <source>
        <dbReference type="Proteomes" id="UP001152799"/>
    </source>
</evidence>
<dbReference type="InterPro" id="IPR001747">
    <property type="entry name" value="Vitellogenin_N"/>
</dbReference>
<sequence>MRMDSGQHRTPHFLGLVLVLLVIGNVQTEEVCPSGCKSGAPQTFKFTPGTAYKYNYDGKIDISLSSAEGQSTSTEVKAEVVLIQEPDCRQLLKLQNVQILGSGKKHASIPDIEKPIRINNQDGILNDRICVVDGDNQNSINIKRAIASLFQAATKSSYETDIFGRCPTEFSSHKEGNIVVIQKSRSLNKCSYREHIQQDFLSTALNLDSEIKSSPLLNGDYNSLLKIKNGILDQATVTEDYLYVPFSVGKNGAKAQVVSKLQFIGTSKEAANGANVKEPRSIIFENPHPVVAATSDLQSIVGAVKDVVQTIDVVVGEGTAKEFSNLLKIVRVAKKNDMLAAYNQVQSGVGVGDKETAKRVYLDALLSAGNGDSVEALLELLDKKQLNEIDSKLALIGLNIVRHATEGSLKSVVRLLDTPKLPREAYLGIGNLAGRFCQQHDCENNAEIKALTNKLLSKIGAKLADKDQENDAIFALKALANFRHFNDNVIPKLISVAQNKNLPNRVRVAALEAFLADACKDKLRNSALQILQDIQQDSEVRIKAYLAVAQCPNAKVGNAVKTLLAKEPSIQVGGFITSHIHALRSSANPDKALAKQFLGFSVRRSFPIDPRKYSFSGDFSYAIDTLGLGASSEANVIYSQNSWLPRSSSLNLTAEIFGHSFNFLEIETRQENLDKLVEHYFGPKGLLRTAILSDLIKGGKSSYEKLAEYVEQKLKSSLRSKRDVSKAELDQVAKHVQIKTNELNKDLDLDLSLRAFGAEVLFLNINQEAKIQPEAIIDKIVAQLVKGLDGLQRFEETLRHNHNFLDAEFDYPTSLGFPLRLAVEGTANIQIKAEGNVDVRKLLNNPDQGELRIKLIPSANIEVAARLTLDSLVIENGLKVVSTLYSSTGGDLRATWNKQSGFDLKFGLPVQEQKLISANHEIVFITREPAKKEVGLPLKFTQVKDFSICFDQLSPFIGLTFCAEINGPNVGGQQIPILPFPLAGDARFAVSIENEDVSEFHIRHDYTQSHADFVLETIGKNNQKKVSLAVQTEISPEKFIRAIFSSPIKTAQAEARIVSTNVEKSLLLKLQNDQETYSGKIGYSISGTPERAVYKPLLEYKTPAGQQQLPISTEGQIVVEQNGQQVKLIFENVKVTDGKTSLGLNGNLGRDANGVFFTDLVVSNEANKVDVEGRVQLSPDLIKFNIKVENTFNNNANFNLKGEFKRQASMHDASLQLIHGADLNSKSSILTISHHLVNKYKSPSDFSFETKNSFSYPLLSVSGKFELEQTPNSLDYEVNAEYGELKLGSELEAQINKKSQGDYEIEFDLWGLDNKLEIKSRREVMPNEESKISNTLEVNGKKFEVEGKIRHNLRAHNVDLGTDLTVSLPSQAAPIKVNTGLIVNEGELDSHVKISSGNEHIIDAFLKANKKGNANGSLKINLKNKLNVNGQIHSNNGAGNGEILVDLQNGKRQIKADTTFTIQPAHVYDITATLYPSFNKDKNMKIVLSTNTKVSESSLDSKNKVDILGHPLEVNLKGSRSGDRQTGKIDGELEVTLPGEQYLLAKSSCQHEGHDDLSSGQQQSSIEYRKNKNSTGRKYAYKTTWKNANMDEGVGDVDINMSADGNGKNINADISVKSSKNGDDRSLNLVNKVSGSLLRQPYEISMVGHCKRGIVSDYEVRSSYGQANTVHLRGNHDFSGPTKKGKMNLQVASEHPQLRSLNVDLDGNVVKQEDPNAPVSVEGSVNVQANNDQGPIVDLKSRGKVTVSPQAGQLKLNLALNKIEPIDVTGSYDLKENQQGGSSSVTVNYGKGQTVKYDVALDRLAEHQYKLVLAMQTPIEGYKSSQMTVNTKRVKENHAVSDVVLVVDGKTWKTNSELIISDISPLIDFKLTTPEGKVKQLYFKANKISNRQFDGAVKLIDEQNDFIYESSGAVNVEDVENLIVKGQVNSPKLNLDKIEYEAHNKGGNGDRKMQVSVKTAGKNYISGNLNYAAKEENGKFIIDGHGNFKVKDESKSGNFKYIIEQLDQQKNGEQGVQISFDAAIGSKAVDSEYKLTNKHFRLQNSYCEQKKECAYFEVDNKINANDAENYDQVLEINLDLRKLGLSHEFGLKSVTTRKHWVIDHTVDAHFQNNENSKYQYSFYVHPSEAGISLATPKRIVALEAKNQLPKNLKDGGKGSGEISFFMDKKNHPNKKTALTWAIDVNLKGRISGDAKFTHPGLTKPLSASFTATRDGTPYNGKLDVSGELDVFAQANQKLIAQFHKSVTLDKDHSRGTAKETFTLQSTGLGIDIRSNEIAIGDRNKKEFSYEHKSSYQAGKSKYENLVSTKMTPTEVSGELKLFNKVLLKGHHRSQIKDNEQTFESEVSSYDNKPLVSKLEIKNLNTLAYSLGYKNEPQKRLLFNAGLIPGQIADVRGEMQDGGNKVNLFYASIKLDDANFLKSEQKVDSKAIEATLQKVKERATAYLNGLEQLSKEWSEQARQEAQAVSEIAKKSSANIQPLRQYYTKELQELREEILNDKSVKELSESAHKVLGSLIAAVSELFEKLSHLAEESAVVLQNSFNGIVDSIDKSLLPELKELGAKGLAITKQILETAVDISLGLLARASQIIEQYQPEFQEIVAAFGEVFRDIGRVIYKAYENASENIRSVLDRITNELRASPFIEELRAQYEQFLKEGIPSADAIIGTIREIFITIKDAIPPEFIVRDDISKLLDDITSYAEKKLKNQPVDDRAALEEIVREVSTIIKKLLALIKSEQLQMPGSAQLDSSMLPLNFLKHLPRLAAVKFSPISYLLDQPSAEIDKLLWSLFDSPKNLLPPFPLFGLVIQGQHLFTFDGKHLTFPGKCNYLLARDAVNGNFTLAGSYKDGILASITLADKEGSITLVSGGKVKSGQDAVDLPYRKTNLAAWRDYEIVTLLSTAGVTVICTPDLLGCSVKISGFYHGQVRGLLGNGNKEPYDDLTIPNGKIVTAEGQFGNAYKMSSSCPDVAVPKHESVSDDPACTKLFNWESDLALCYPFVPNENFKMACNHGMAAKVKGTEEAIAKAYVAACQERNILVHTPERLVQCTNSDKTYNVGDTFSVKLPSKSADIVLVVETEKSNQALYDKLVKTLVPEITTELHNKGIRDIEFHLITYGGLNQWPSHVTVNGKLTFKGRAPALTFDEEPKPHNGLDKITDPQTKQFVEDLKSLLHDLSLASGLNLKARTFDIASKYPFRVNALKSIIVVNSKQCEVGRFYHLQKLFANIYKNNQISLNLFTPFESLTIKDAKKSKDIVGFNQENVFTLSQAKKSPKGTAELHKELNYDDYCVDFTLKNRGNAFVNNNFLGLSDAEQKQYTRLAATNIADQLVNLEQGLDCECKLVNPWTAGNVCTEAYSKDRPSKKV</sequence>
<keyword evidence="13" id="KW-1185">Reference proteome</keyword>
<feature type="disulfide bond" evidence="7">
    <location>
        <begin position="437"/>
        <end position="442"/>
    </location>
</feature>
<evidence type="ECO:0000256" key="2">
    <source>
        <dbReference type="ARBA" id="ARBA00022448"/>
    </source>
</evidence>
<dbReference type="InterPro" id="IPR050733">
    <property type="entry name" value="Vitellogenin/Apolipophorin"/>
</dbReference>
<name>A0A9N9MWF6_9CUCU</name>
<dbReference type="SMART" id="SM00216">
    <property type="entry name" value="VWD"/>
    <property type="match status" value="1"/>
</dbReference>
<evidence type="ECO:0000256" key="9">
    <source>
        <dbReference type="SAM" id="SignalP"/>
    </source>
</evidence>
<evidence type="ECO:0000313" key="12">
    <source>
        <dbReference type="EMBL" id="CAG9770462.1"/>
    </source>
</evidence>
<keyword evidence="3" id="KW-0964">Secreted</keyword>
<dbReference type="PROSITE" id="PS51233">
    <property type="entry name" value="VWFD"/>
    <property type="match status" value="1"/>
</dbReference>
<evidence type="ECO:0000259" key="10">
    <source>
        <dbReference type="PROSITE" id="PS51211"/>
    </source>
</evidence>
<dbReference type="Pfam" id="PF01347">
    <property type="entry name" value="Vitellogenin_N"/>
    <property type="match status" value="1"/>
</dbReference>
<dbReference type="SMART" id="SM00638">
    <property type="entry name" value="LPD_N"/>
    <property type="match status" value="1"/>
</dbReference>
<feature type="domain" description="VWFD" evidence="11">
    <location>
        <begin position="2801"/>
        <end position="2965"/>
    </location>
</feature>
<dbReference type="InterPro" id="IPR015816">
    <property type="entry name" value="Vitellinogen_b-sht_N"/>
</dbReference>
<dbReference type="Pfam" id="PF00094">
    <property type="entry name" value="VWD"/>
    <property type="match status" value="1"/>
</dbReference>
<keyword evidence="6" id="KW-0325">Glycoprotein</keyword>
<dbReference type="PROSITE" id="PS51211">
    <property type="entry name" value="VITELLOGENIN"/>
    <property type="match status" value="1"/>
</dbReference>
<dbReference type="InterPro" id="IPR011030">
    <property type="entry name" value="Lipovitellin_superhlx_dom"/>
</dbReference>
<keyword evidence="7" id="KW-1015">Disulfide bond</keyword>
<evidence type="ECO:0000256" key="7">
    <source>
        <dbReference type="PROSITE-ProRule" id="PRU00557"/>
    </source>
</evidence>
<dbReference type="PANTHER" id="PTHR23345:SF36">
    <property type="entry name" value="APOLIPOPHORINS"/>
    <property type="match status" value="1"/>
</dbReference>
<evidence type="ECO:0000256" key="8">
    <source>
        <dbReference type="SAM" id="MobiDB-lite"/>
    </source>
</evidence>
<dbReference type="PANTHER" id="PTHR23345">
    <property type="entry name" value="VITELLOGENIN-RELATED"/>
    <property type="match status" value="1"/>
</dbReference>
<dbReference type="Pfam" id="PF09172">
    <property type="entry name" value="Vit_open_b-sht"/>
    <property type="match status" value="1"/>
</dbReference>
<dbReference type="Pfam" id="PF06448">
    <property type="entry name" value="DUF1081"/>
    <property type="match status" value="1"/>
</dbReference>
<dbReference type="SUPFAM" id="SSF48431">
    <property type="entry name" value="Lipovitellin-phosvitin complex, superhelical domain"/>
    <property type="match status" value="1"/>
</dbReference>
<dbReference type="Gene3D" id="2.30.230.10">
    <property type="entry name" value="Lipovitellin, beta-sheet shell regions, chain A"/>
    <property type="match status" value="1"/>
</dbReference>
<dbReference type="OrthoDB" id="6484170at2759"/>
<dbReference type="SUPFAM" id="SSF56968">
    <property type="entry name" value="Lipovitellin-phosvitin complex, beta-sheet shell regions"/>
    <property type="match status" value="2"/>
</dbReference>
<evidence type="ECO:0000256" key="5">
    <source>
        <dbReference type="ARBA" id="ARBA00023055"/>
    </source>
</evidence>
<comment type="subcellular location">
    <subcellularLocation>
        <location evidence="1">Secreted</location>
    </subcellularLocation>
</comment>
<reference evidence="12" key="1">
    <citation type="submission" date="2022-01" db="EMBL/GenBank/DDBJ databases">
        <authorList>
            <person name="King R."/>
        </authorList>
    </citation>
    <scope>NUCLEOTIDE SEQUENCE</scope>
</reference>
<dbReference type="SMART" id="SM01169">
    <property type="entry name" value="DUF1943"/>
    <property type="match status" value="1"/>
</dbReference>
<evidence type="ECO:0000259" key="11">
    <source>
        <dbReference type="PROSITE" id="PS51233"/>
    </source>
</evidence>
<comment type="caution">
    <text evidence="7">Lacks conserved residue(s) required for the propagation of feature annotation.</text>
</comment>
<evidence type="ECO:0000256" key="1">
    <source>
        <dbReference type="ARBA" id="ARBA00004613"/>
    </source>
</evidence>
<dbReference type="Gene3D" id="2.20.50.20">
    <property type="entry name" value="Lipovitellin. Chain A, domain 3"/>
    <property type="match status" value="1"/>
</dbReference>
<evidence type="ECO:0000256" key="6">
    <source>
        <dbReference type="ARBA" id="ARBA00023180"/>
    </source>
</evidence>
<feature type="signal peptide" evidence="9">
    <location>
        <begin position="1"/>
        <end position="28"/>
    </location>
</feature>
<dbReference type="GO" id="GO:0005576">
    <property type="term" value="C:extracellular region"/>
    <property type="evidence" value="ECO:0007669"/>
    <property type="project" value="UniProtKB-SubCell"/>
</dbReference>
<proteinExistence type="predicted"/>
<evidence type="ECO:0000256" key="3">
    <source>
        <dbReference type="ARBA" id="ARBA00022525"/>
    </source>
</evidence>
<feature type="domain" description="Vitellogenin" evidence="10">
    <location>
        <begin position="46"/>
        <end position="648"/>
    </location>
</feature>